<reference evidence="4" key="1">
    <citation type="journal article" date="2020" name="bioRxiv">
        <title>Hybrid origin of Populus tomentosa Carr. identified through genome sequencing and phylogenomic analysis.</title>
        <authorList>
            <person name="An X."/>
            <person name="Gao K."/>
            <person name="Chen Z."/>
            <person name="Li J."/>
            <person name="Yang X."/>
            <person name="Yang X."/>
            <person name="Zhou J."/>
            <person name="Guo T."/>
            <person name="Zhao T."/>
            <person name="Huang S."/>
            <person name="Miao D."/>
            <person name="Khan W.U."/>
            <person name="Rao P."/>
            <person name="Ye M."/>
            <person name="Lei B."/>
            <person name="Liao W."/>
            <person name="Wang J."/>
            <person name="Ji L."/>
            <person name="Li Y."/>
            <person name="Guo B."/>
            <person name="Mustafa N.S."/>
            <person name="Li S."/>
            <person name="Yun Q."/>
            <person name="Keller S.R."/>
            <person name="Mao J."/>
            <person name="Zhang R."/>
            <person name="Strauss S.H."/>
        </authorList>
    </citation>
    <scope>NUCLEOTIDE SEQUENCE</scope>
    <source>
        <strain evidence="4">GM15</strain>
        <tissue evidence="4">Leaf</tissue>
    </source>
</reference>
<gene>
    <name evidence="4" type="ORF">POTOM_005592</name>
</gene>
<proteinExistence type="inferred from homology"/>
<dbReference type="PROSITE" id="PS51375">
    <property type="entry name" value="PPR"/>
    <property type="match status" value="2"/>
</dbReference>
<evidence type="ECO:0000256" key="2">
    <source>
        <dbReference type="ARBA" id="ARBA00022737"/>
    </source>
</evidence>
<dbReference type="PANTHER" id="PTHR47447:SF17">
    <property type="entry name" value="OS12G0638900 PROTEIN"/>
    <property type="match status" value="1"/>
</dbReference>
<dbReference type="AlphaFoldDB" id="A0A8X8AM54"/>
<evidence type="ECO:0008006" key="6">
    <source>
        <dbReference type="Google" id="ProtNLM"/>
    </source>
</evidence>
<evidence type="ECO:0000313" key="4">
    <source>
        <dbReference type="EMBL" id="KAG6789492.1"/>
    </source>
</evidence>
<dbReference type="NCBIfam" id="TIGR00756">
    <property type="entry name" value="PPR"/>
    <property type="match status" value="3"/>
</dbReference>
<feature type="repeat" description="PPR" evidence="3">
    <location>
        <begin position="127"/>
        <end position="161"/>
    </location>
</feature>
<dbReference type="PANTHER" id="PTHR47447">
    <property type="entry name" value="OS03G0856100 PROTEIN"/>
    <property type="match status" value="1"/>
</dbReference>
<organism evidence="4 5">
    <name type="scientific">Populus tomentosa</name>
    <name type="common">Chinese white poplar</name>
    <dbReference type="NCBI Taxonomy" id="118781"/>
    <lineage>
        <taxon>Eukaryota</taxon>
        <taxon>Viridiplantae</taxon>
        <taxon>Streptophyta</taxon>
        <taxon>Embryophyta</taxon>
        <taxon>Tracheophyta</taxon>
        <taxon>Spermatophyta</taxon>
        <taxon>Magnoliopsida</taxon>
        <taxon>eudicotyledons</taxon>
        <taxon>Gunneridae</taxon>
        <taxon>Pentapetalae</taxon>
        <taxon>rosids</taxon>
        <taxon>fabids</taxon>
        <taxon>Malpighiales</taxon>
        <taxon>Salicaceae</taxon>
        <taxon>Saliceae</taxon>
        <taxon>Populus</taxon>
    </lineage>
</organism>
<comment type="caution">
    <text evidence="4">The sequence shown here is derived from an EMBL/GenBank/DDBJ whole genome shotgun (WGS) entry which is preliminary data.</text>
</comment>
<dbReference type="Pfam" id="PF13041">
    <property type="entry name" value="PPR_2"/>
    <property type="match status" value="1"/>
</dbReference>
<dbReference type="OrthoDB" id="185373at2759"/>
<comment type="similarity">
    <text evidence="1">Belongs to the PPR family. P subfamily.</text>
</comment>
<keyword evidence="2" id="KW-0677">Repeat</keyword>
<dbReference type="Proteomes" id="UP000886885">
    <property type="component" value="Chromosome 1D"/>
</dbReference>
<dbReference type="Pfam" id="PF01535">
    <property type="entry name" value="PPR"/>
    <property type="match status" value="2"/>
</dbReference>
<evidence type="ECO:0000256" key="3">
    <source>
        <dbReference type="PROSITE-ProRule" id="PRU00708"/>
    </source>
</evidence>
<evidence type="ECO:0000256" key="1">
    <source>
        <dbReference type="ARBA" id="ARBA00007626"/>
    </source>
</evidence>
<name>A0A8X8AM54_POPTO</name>
<dbReference type="EMBL" id="JAAWWB010000002">
    <property type="protein sequence ID" value="KAG6789492.1"/>
    <property type="molecule type" value="Genomic_DNA"/>
</dbReference>
<keyword evidence="5" id="KW-1185">Reference proteome</keyword>
<feature type="repeat" description="PPR" evidence="3">
    <location>
        <begin position="92"/>
        <end position="126"/>
    </location>
</feature>
<sequence length="181" mass="20423">MRLSKRNNGNQLLRQHEEASLLYEVTQSDGLKPTNDVYAVLVSAYGQSGQLDKAFSAVAEMKPISKCKPGCDDIETMEEYLSKTKHLRIKTNTITYCSLVSVYCKTGHIMKVDLILRQVENSDIILDTPLFNCVIRAYGWAGDVDKMSNLFLEMKGRKCKPDSMIEAAQGMENMMIATRRN</sequence>
<protein>
    <recommendedName>
        <fullName evidence="6">Pentatricopeptide repeat-containing protein</fullName>
    </recommendedName>
</protein>
<accession>A0A8X8AM54</accession>
<dbReference type="InterPro" id="IPR002885">
    <property type="entry name" value="PPR_rpt"/>
</dbReference>
<evidence type="ECO:0000313" key="5">
    <source>
        <dbReference type="Proteomes" id="UP000886885"/>
    </source>
</evidence>